<comment type="caution">
    <text evidence="3">The sequence shown here is derived from an EMBL/GenBank/DDBJ whole genome shotgun (WGS) entry which is preliminary data.</text>
</comment>
<keyword evidence="1" id="KW-0560">Oxidoreductase</keyword>
<dbReference type="SMART" id="SM00829">
    <property type="entry name" value="PKS_ER"/>
    <property type="match status" value="1"/>
</dbReference>
<dbReference type="SUPFAM" id="SSF51735">
    <property type="entry name" value="NAD(P)-binding Rossmann-fold domains"/>
    <property type="match status" value="1"/>
</dbReference>
<dbReference type="InterPro" id="IPR013149">
    <property type="entry name" value="ADH-like_C"/>
</dbReference>
<dbReference type="Pfam" id="PF16884">
    <property type="entry name" value="ADH_N_2"/>
    <property type="match status" value="1"/>
</dbReference>
<keyword evidence="4" id="KW-1185">Reference proteome</keyword>
<evidence type="ECO:0000313" key="3">
    <source>
        <dbReference type="EMBL" id="KAG1769870.1"/>
    </source>
</evidence>
<organism evidence="3 4">
    <name type="scientific">Suillus placidus</name>
    <dbReference type="NCBI Taxonomy" id="48579"/>
    <lineage>
        <taxon>Eukaryota</taxon>
        <taxon>Fungi</taxon>
        <taxon>Dikarya</taxon>
        <taxon>Basidiomycota</taxon>
        <taxon>Agaricomycotina</taxon>
        <taxon>Agaricomycetes</taxon>
        <taxon>Agaricomycetidae</taxon>
        <taxon>Boletales</taxon>
        <taxon>Suillineae</taxon>
        <taxon>Suillaceae</taxon>
        <taxon>Suillus</taxon>
    </lineage>
</organism>
<dbReference type="InterPro" id="IPR036291">
    <property type="entry name" value="NAD(P)-bd_dom_sf"/>
</dbReference>
<dbReference type="InterPro" id="IPR045010">
    <property type="entry name" value="MDR_fam"/>
</dbReference>
<dbReference type="SUPFAM" id="SSF50129">
    <property type="entry name" value="GroES-like"/>
    <property type="match status" value="1"/>
</dbReference>
<dbReference type="FunFam" id="3.40.50.720:FF:000121">
    <property type="entry name" value="Prostaglandin reductase 2"/>
    <property type="match status" value="1"/>
</dbReference>
<dbReference type="PANTHER" id="PTHR43205">
    <property type="entry name" value="PROSTAGLANDIN REDUCTASE"/>
    <property type="match status" value="1"/>
</dbReference>
<dbReference type="Proteomes" id="UP000714275">
    <property type="component" value="Unassembled WGS sequence"/>
</dbReference>
<accession>A0A9P6ZM51</accession>
<feature type="domain" description="Enoyl reductase (ER)" evidence="2">
    <location>
        <begin position="26"/>
        <end position="362"/>
    </location>
</feature>
<dbReference type="GO" id="GO:0016628">
    <property type="term" value="F:oxidoreductase activity, acting on the CH-CH group of donors, NAD or NADP as acceptor"/>
    <property type="evidence" value="ECO:0007669"/>
    <property type="project" value="InterPro"/>
</dbReference>
<dbReference type="InterPro" id="IPR020843">
    <property type="entry name" value="ER"/>
</dbReference>
<dbReference type="Gene3D" id="3.40.50.720">
    <property type="entry name" value="NAD(P)-binding Rossmann-like Domain"/>
    <property type="match status" value="1"/>
</dbReference>
<name>A0A9P6ZM51_9AGAM</name>
<dbReference type="OrthoDB" id="809632at2759"/>
<gene>
    <name evidence="3" type="ORF">EV702DRAFT_1140470</name>
</gene>
<dbReference type="Gene3D" id="3.90.180.10">
    <property type="entry name" value="Medium-chain alcohol dehydrogenases, catalytic domain"/>
    <property type="match status" value="1"/>
</dbReference>
<dbReference type="InterPro" id="IPR041694">
    <property type="entry name" value="ADH_N_2"/>
</dbReference>
<evidence type="ECO:0000259" key="2">
    <source>
        <dbReference type="SMART" id="SM00829"/>
    </source>
</evidence>
<dbReference type="InterPro" id="IPR011032">
    <property type="entry name" value="GroES-like_sf"/>
</dbReference>
<dbReference type="Pfam" id="PF00107">
    <property type="entry name" value="ADH_zinc_N"/>
    <property type="match status" value="1"/>
</dbReference>
<reference evidence="3" key="1">
    <citation type="journal article" date="2020" name="New Phytol.">
        <title>Comparative genomics reveals dynamic genome evolution in host specialist ectomycorrhizal fungi.</title>
        <authorList>
            <person name="Lofgren L.A."/>
            <person name="Nguyen N.H."/>
            <person name="Vilgalys R."/>
            <person name="Ruytinx J."/>
            <person name="Liao H.L."/>
            <person name="Branco S."/>
            <person name="Kuo A."/>
            <person name="LaButti K."/>
            <person name="Lipzen A."/>
            <person name="Andreopoulos W."/>
            <person name="Pangilinan J."/>
            <person name="Riley R."/>
            <person name="Hundley H."/>
            <person name="Na H."/>
            <person name="Barry K."/>
            <person name="Grigoriev I.V."/>
            <person name="Stajich J.E."/>
            <person name="Kennedy P.G."/>
        </authorList>
    </citation>
    <scope>NUCLEOTIDE SEQUENCE</scope>
    <source>
        <strain evidence="3">DOB743</strain>
    </source>
</reference>
<dbReference type="AlphaFoldDB" id="A0A9P6ZM51"/>
<dbReference type="EMBL" id="JABBWD010000069">
    <property type="protein sequence ID" value="KAG1769870.1"/>
    <property type="molecule type" value="Genomic_DNA"/>
</dbReference>
<proteinExistence type="predicted"/>
<dbReference type="PANTHER" id="PTHR43205:SF19">
    <property type="entry name" value="ENOYL REDUCTASE (ER) DOMAIN-CONTAINING PROTEIN"/>
    <property type="match status" value="1"/>
</dbReference>
<protein>
    <recommendedName>
        <fullName evidence="2">Enoyl reductase (ER) domain-containing protein</fullName>
    </recommendedName>
</protein>
<sequence>MMSLPTHTPVWRIKNSPKDSVVLDLSDDATFALTEEPVPHIEDGEMLVENLYISNDPAQRGWIQKGVLPERLYTAPVREGDVMATHSVARVLAFKDNTSHGFKVNDLVYCLTAGWRQYAVVKTDPSACLPVMVPENVSPTAALGLFGVPGFTAYYGLRDILKLQEGESLIVSAAAGAVGNVVVQYAKKVIKAKKVIGIAGSDEKCHWIKELGADVALNYKSDTFPQDLIDATSDFVDAYFDSVGGFVLDQVIPRIKQNGRIAACGAISGYNKDVGKPTMGTTWVEVVTNRLSIQGFVVLDFMFPKDGSNRVATEAFPDITGALQRGDITLERAEDIVEVPFIDIPKVWGRLFTGANTGKLVTKLTFSA</sequence>
<dbReference type="CDD" id="cd05288">
    <property type="entry name" value="PGDH"/>
    <property type="match status" value="1"/>
</dbReference>
<evidence type="ECO:0000313" key="4">
    <source>
        <dbReference type="Proteomes" id="UP000714275"/>
    </source>
</evidence>
<evidence type="ECO:0000256" key="1">
    <source>
        <dbReference type="ARBA" id="ARBA00023002"/>
    </source>
</evidence>